<dbReference type="InterPro" id="IPR001533">
    <property type="entry name" value="Pterin_deHydtase"/>
</dbReference>
<keyword evidence="7" id="KW-1185">Reference proteome</keyword>
<gene>
    <name evidence="6" type="ORF">EH165_01295</name>
</gene>
<evidence type="ECO:0000313" key="6">
    <source>
        <dbReference type="EMBL" id="AZI57004.1"/>
    </source>
</evidence>
<reference evidence="6 7" key="1">
    <citation type="submission" date="2018-11" db="EMBL/GenBank/DDBJ databases">
        <authorList>
            <person name="Da X."/>
        </authorList>
    </citation>
    <scope>NUCLEOTIDE SEQUENCE [LARGE SCALE GENOMIC DNA]</scope>
    <source>
        <strain evidence="6 7">S14-144</strain>
    </source>
</reference>
<evidence type="ECO:0000256" key="1">
    <source>
        <dbReference type="ARBA" id="ARBA00001554"/>
    </source>
</evidence>
<dbReference type="Pfam" id="PF01329">
    <property type="entry name" value="Pterin_4a"/>
    <property type="match status" value="1"/>
</dbReference>
<proteinExistence type="inferred from homology"/>
<evidence type="ECO:0000256" key="2">
    <source>
        <dbReference type="ARBA" id="ARBA00006472"/>
    </source>
</evidence>
<evidence type="ECO:0000256" key="4">
    <source>
        <dbReference type="ARBA" id="ARBA00021735"/>
    </source>
</evidence>
<protein>
    <recommendedName>
        <fullName evidence="4">Putative pterin-4-alpha-carbinolamine dehydratase</fullName>
        <ecNumber evidence="3">4.2.1.96</ecNumber>
    </recommendedName>
</protein>
<dbReference type="KEGG" id="nak:EH165_01295"/>
<dbReference type="RefSeq" id="WP_124797689.1">
    <property type="nucleotide sequence ID" value="NZ_CP034170.1"/>
</dbReference>
<dbReference type="SUPFAM" id="SSF55248">
    <property type="entry name" value="PCD-like"/>
    <property type="match status" value="1"/>
</dbReference>
<evidence type="ECO:0000256" key="3">
    <source>
        <dbReference type="ARBA" id="ARBA00013252"/>
    </source>
</evidence>
<evidence type="ECO:0000256" key="5">
    <source>
        <dbReference type="ARBA" id="ARBA00023239"/>
    </source>
</evidence>
<dbReference type="Gene3D" id="3.30.1360.20">
    <property type="entry name" value="Transcriptional coactivator/pterin dehydratase"/>
    <property type="match status" value="1"/>
</dbReference>
<keyword evidence="5 6" id="KW-0456">Lyase</keyword>
<organism evidence="6 7">
    <name type="scientific">Nakamurella antarctica</name>
    <dbReference type="NCBI Taxonomy" id="1902245"/>
    <lineage>
        <taxon>Bacteria</taxon>
        <taxon>Bacillati</taxon>
        <taxon>Actinomycetota</taxon>
        <taxon>Actinomycetes</taxon>
        <taxon>Nakamurellales</taxon>
        <taxon>Nakamurellaceae</taxon>
        <taxon>Nakamurella</taxon>
    </lineage>
</organism>
<sequence length="105" mass="11294">METPHKLTSTELADALATLEGWETDGSALTVTYSLATSVAAVLFIVQVGQISEELNHHPDLDWRYNKVLLRITTHDAGGVVTELDRKLAGSISACASQFNAKPAN</sequence>
<dbReference type="GO" id="GO:0008124">
    <property type="term" value="F:4-alpha-hydroxytetrahydrobiopterin dehydratase activity"/>
    <property type="evidence" value="ECO:0007669"/>
    <property type="project" value="UniProtKB-EC"/>
</dbReference>
<comment type="similarity">
    <text evidence="2">Belongs to the pterin-4-alpha-carbinolamine dehydratase family.</text>
</comment>
<evidence type="ECO:0000313" key="7">
    <source>
        <dbReference type="Proteomes" id="UP000268084"/>
    </source>
</evidence>
<dbReference type="OrthoDB" id="15077at2"/>
<dbReference type="EMBL" id="CP034170">
    <property type="protein sequence ID" value="AZI57004.1"/>
    <property type="molecule type" value="Genomic_DNA"/>
</dbReference>
<dbReference type="PANTHER" id="PTHR12599:SF0">
    <property type="entry name" value="PTERIN-4-ALPHA-CARBINOLAMINE DEHYDRATASE"/>
    <property type="match status" value="1"/>
</dbReference>
<dbReference type="NCBIfam" id="NF002017">
    <property type="entry name" value="PRK00823.1-2"/>
    <property type="match status" value="1"/>
</dbReference>
<reference evidence="6 7" key="2">
    <citation type="submission" date="2018-12" db="EMBL/GenBank/DDBJ databases">
        <title>Nakamurella antarcticus sp. nov., isolated from Antarctica South Shetland Islands soil.</title>
        <authorList>
            <person name="Peng F."/>
        </authorList>
    </citation>
    <scope>NUCLEOTIDE SEQUENCE [LARGE SCALE GENOMIC DNA]</scope>
    <source>
        <strain evidence="6 7">S14-144</strain>
    </source>
</reference>
<dbReference type="Proteomes" id="UP000268084">
    <property type="component" value="Chromosome"/>
</dbReference>
<dbReference type="CDD" id="cd00488">
    <property type="entry name" value="PCD_DCoH"/>
    <property type="match status" value="1"/>
</dbReference>
<accession>A0A3G8ZR18</accession>
<dbReference type="AlphaFoldDB" id="A0A3G8ZR18"/>
<dbReference type="GO" id="GO:0006729">
    <property type="term" value="P:tetrahydrobiopterin biosynthetic process"/>
    <property type="evidence" value="ECO:0007669"/>
    <property type="project" value="InterPro"/>
</dbReference>
<dbReference type="InterPro" id="IPR036428">
    <property type="entry name" value="PCD_sf"/>
</dbReference>
<dbReference type="PANTHER" id="PTHR12599">
    <property type="entry name" value="PTERIN-4-ALPHA-CARBINOLAMINE DEHYDRATASE"/>
    <property type="match status" value="1"/>
</dbReference>
<comment type="catalytic activity">
    <reaction evidence="1">
        <text>(4aS,6R)-4a-hydroxy-L-erythro-5,6,7,8-tetrahydrobiopterin = (6R)-L-erythro-6,7-dihydrobiopterin + H2O</text>
        <dbReference type="Rhea" id="RHEA:11920"/>
        <dbReference type="ChEBI" id="CHEBI:15377"/>
        <dbReference type="ChEBI" id="CHEBI:15642"/>
        <dbReference type="ChEBI" id="CHEBI:43120"/>
        <dbReference type="EC" id="4.2.1.96"/>
    </reaction>
</comment>
<name>A0A3G8ZR18_9ACTN</name>
<dbReference type="EC" id="4.2.1.96" evidence="3"/>